<gene>
    <name evidence="1" type="ORF">ACFPT7_17320</name>
</gene>
<name>A0ABW1ELD1_9BACT</name>
<evidence type="ECO:0000313" key="2">
    <source>
        <dbReference type="Proteomes" id="UP001596091"/>
    </source>
</evidence>
<keyword evidence="2" id="KW-1185">Reference proteome</keyword>
<evidence type="ECO:0000313" key="1">
    <source>
        <dbReference type="EMBL" id="MFC5864070.1"/>
    </source>
</evidence>
<accession>A0ABW1ELD1</accession>
<comment type="caution">
    <text evidence="1">The sequence shown here is derived from an EMBL/GenBank/DDBJ whole genome shotgun (WGS) entry which is preliminary data.</text>
</comment>
<reference evidence="2" key="1">
    <citation type="journal article" date="2019" name="Int. J. Syst. Evol. Microbiol.">
        <title>The Global Catalogue of Microorganisms (GCM) 10K type strain sequencing project: providing services to taxonomists for standard genome sequencing and annotation.</title>
        <authorList>
            <consortium name="The Broad Institute Genomics Platform"/>
            <consortium name="The Broad Institute Genome Sequencing Center for Infectious Disease"/>
            <person name="Wu L."/>
            <person name="Ma J."/>
        </authorList>
    </citation>
    <scope>NUCLEOTIDE SEQUENCE [LARGE SCALE GENOMIC DNA]</scope>
    <source>
        <strain evidence="2">JCM 4087</strain>
    </source>
</reference>
<dbReference type="Proteomes" id="UP001596091">
    <property type="component" value="Unassembled WGS sequence"/>
</dbReference>
<dbReference type="EMBL" id="JBHSPH010000008">
    <property type="protein sequence ID" value="MFC5864070.1"/>
    <property type="molecule type" value="Genomic_DNA"/>
</dbReference>
<organism evidence="1 2">
    <name type="scientific">Acidicapsa dinghuensis</name>
    <dbReference type="NCBI Taxonomy" id="2218256"/>
    <lineage>
        <taxon>Bacteria</taxon>
        <taxon>Pseudomonadati</taxon>
        <taxon>Acidobacteriota</taxon>
        <taxon>Terriglobia</taxon>
        <taxon>Terriglobales</taxon>
        <taxon>Acidobacteriaceae</taxon>
        <taxon>Acidicapsa</taxon>
    </lineage>
</organism>
<protein>
    <submittedName>
        <fullName evidence="1">Uncharacterized protein</fullName>
    </submittedName>
</protein>
<sequence>MTGLFAAGAAGAQAQVRDFHRPVVAPVYRERVYQHPGEFVRPGFGVGVTVGAPVVADTYIPPCPGDGYFWTAGYYNAGVWIPGRWTFRGGYGVARFDHPVRGFDRGAGRGFYRR</sequence>
<proteinExistence type="predicted"/>